<sequence>MKLFHFSEQADIQVFYPRIVQHPREKPRVWAIDEDHMYHYYFPRDCPRIVFWNSPFTSKSDQIQFFAQTKAKKVIAVENNWYQHIMRAVLYRYQFPSEDFHCIDQNAGYFVAEKAIVPLAVEPIDDLVNRVISAQIELRITPSLWEMHDELINSTVCFSMIRMRNVMRRG</sequence>
<dbReference type="Proteomes" id="UP000184476">
    <property type="component" value="Unassembled WGS sequence"/>
</dbReference>
<gene>
    <name evidence="1" type="ORF">SAMN05444392_11049</name>
</gene>
<dbReference type="EMBL" id="FQVL01000010">
    <property type="protein sequence ID" value="SHF20114.1"/>
    <property type="molecule type" value="Genomic_DNA"/>
</dbReference>
<organism evidence="1 2">
    <name type="scientific">Seinonella peptonophila</name>
    <dbReference type="NCBI Taxonomy" id="112248"/>
    <lineage>
        <taxon>Bacteria</taxon>
        <taxon>Bacillati</taxon>
        <taxon>Bacillota</taxon>
        <taxon>Bacilli</taxon>
        <taxon>Bacillales</taxon>
        <taxon>Thermoactinomycetaceae</taxon>
        <taxon>Seinonella</taxon>
    </lineage>
</organism>
<reference evidence="1 2" key="1">
    <citation type="submission" date="2016-11" db="EMBL/GenBank/DDBJ databases">
        <authorList>
            <person name="Jaros S."/>
            <person name="Januszkiewicz K."/>
            <person name="Wedrychowicz H."/>
        </authorList>
    </citation>
    <scope>NUCLEOTIDE SEQUENCE [LARGE SCALE GENOMIC DNA]</scope>
    <source>
        <strain evidence="1 2">DSM 44666</strain>
    </source>
</reference>
<proteinExistence type="predicted"/>
<keyword evidence="2" id="KW-1185">Reference proteome</keyword>
<dbReference type="OrthoDB" id="156685at2"/>
<dbReference type="RefSeq" id="WP_073155967.1">
    <property type="nucleotide sequence ID" value="NZ_FQVL01000010.1"/>
</dbReference>
<accession>A0A1M4ZQ34</accession>
<name>A0A1M4ZQ34_9BACL</name>
<evidence type="ECO:0000313" key="2">
    <source>
        <dbReference type="Proteomes" id="UP000184476"/>
    </source>
</evidence>
<dbReference type="InterPro" id="IPR049253">
    <property type="entry name" value="DUF6886"/>
</dbReference>
<protein>
    <submittedName>
        <fullName evidence="1">Uncharacterized protein</fullName>
    </submittedName>
</protein>
<dbReference type="STRING" id="112248.SAMN05444392_11049"/>
<dbReference type="Pfam" id="PF21820">
    <property type="entry name" value="DUF6886"/>
    <property type="match status" value="1"/>
</dbReference>
<dbReference type="AlphaFoldDB" id="A0A1M4ZQ34"/>
<evidence type="ECO:0000313" key="1">
    <source>
        <dbReference type="EMBL" id="SHF20114.1"/>
    </source>
</evidence>